<dbReference type="STRING" id="626940.BHW43_06620"/>
<organism evidence="1 2">
    <name type="scientific">Phascolarctobacterium succinatutens</name>
    <dbReference type="NCBI Taxonomy" id="626940"/>
    <lineage>
        <taxon>Bacteria</taxon>
        <taxon>Bacillati</taxon>
        <taxon>Bacillota</taxon>
        <taxon>Negativicutes</taxon>
        <taxon>Acidaminococcales</taxon>
        <taxon>Acidaminococcaceae</taxon>
        <taxon>Phascolarctobacterium</taxon>
    </lineage>
</organism>
<evidence type="ECO:0000313" key="2">
    <source>
        <dbReference type="Proteomes" id="UP000186777"/>
    </source>
</evidence>
<dbReference type="RefSeq" id="WP_303679974.1">
    <property type="nucleotide sequence ID" value="NZ_MNTG01000030.1"/>
</dbReference>
<comment type="caution">
    <text evidence="1">The sequence shown here is derived from an EMBL/GenBank/DDBJ whole genome shotgun (WGS) entry which is preliminary data.</text>
</comment>
<dbReference type="AlphaFoldDB" id="A0A1Q6R541"/>
<dbReference type="Proteomes" id="UP000186777">
    <property type="component" value="Unassembled WGS sequence"/>
</dbReference>
<dbReference type="EMBL" id="MNTG01000030">
    <property type="protein sequence ID" value="OLA37495.1"/>
    <property type="molecule type" value="Genomic_DNA"/>
</dbReference>
<protein>
    <submittedName>
        <fullName evidence="1">Uncharacterized protein</fullName>
    </submittedName>
</protein>
<gene>
    <name evidence="1" type="ORF">BHW43_06620</name>
</gene>
<proteinExistence type="predicted"/>
<name>A0A1Q6R541_9FIRM</name>
<reference evidence="1 2" key="1">
    <citation type="journal article" date="2016" name="Nat. Biotechnol.">
        <title>Measurement of bacterial replication rates in microbial communities.</title>
        <authorList>
            <person name="Brown C.T."/>
            <person name="Olm M.R."/>
            <person name="Thomas B.C."/>
            <person name="Banfield J.F."/>
        </authorList>
    </citation>
    <scope>NUCLEOTIDE SEQUENCE [LARGE SCALE GENOMIC DNA]</scope>
    <source>
        <strain evidence="1">46_33</strain>
    </source>
</reference>
<sequence>MTPERQKWWDSLPETQKYLRREISRLKYVRSEEKLRASTAWSVVVKITALKRINYYTAHIRAIKRELDHRTKMVYTGYYEEALPIYRCEKCGGTFENFGQSYCCWCGRKIVGV</sequence>
<accession>A0A1Q6R541</accession>
<evidence type="ECO:0000313" key="1">
    <source>
        <dbReference type="EMBL" id="OLA37495.1"/>
    </source>
</evidence>